<dbReference type="InterPro" id="IPR001538">
    <property type="entry name" value="Man6P_isomerase-2_C"/>
</dbReference>
<dbReference type="InterPro" id="IPR006375">
    <property type="entry name" value="Man1P_GuaTrfase/Man6P_Isoase"/>
</dbReference>
<dbReference type="InterPro" id="IPR051161">
    <property type="entry name" value="Mannose-6P_isomerase_type2"/>
</dbReference>
<keyword evidence="4 13" id="KW-0808">Transferase</keyword>
<dbReference type="FunFam" id="2.60.120.10:FF:000032">
    <property type="entry name" value="Mannose-1-phosphate guanylyltransferase/mannose-6-phosphate isomerase"/>
    <property type="match status" value="1"/>
</dbReference>
<keyword evidence="6" id="KW-0547">Nucleotide-binding</keyword>
<evidence type="ECO:0000256" key="4">
    <source>
        <dbReference type="ARBA" id="ARBA00022679"/>
    </source>
</evidence>
<evidence type="ECO:0000313" key="14">
    <source>
        <dbReference type="Proteomes" id="UP000318126"/>
    </source>
</evidence>
<dbReference type="PANTHER" id="PTHR46390">
    <property type="entry name" value="MANNOSE-1-PHOSPHATE GUANYLYLTRANSFERASE"/>
    <property type="match status" value="1"/>
</dbReference>
<dbReference type="InterPro" id="IPR011051">
    <property type="entry name" value="RmlC_Cupin_sf"/>
</dbReference>
<keyword evidence="7" id="KW-0342">GTP-binding</keyword>
<comment type="caution">
    <text evidence="13">The sequence shown here is derived from an EMBL/GenBank/DDBJ whole genome shotgun (WGS) entry which is preliminary data.</text>
</comment>
<dbReference type="GO" id="GO:0009298">
    <property type="term" value="P:GDP-mannose biosynthetic process"/>
    <property type="evidence" value="ECO:0007669"/>
    <property type="project" value="UniProtKB-UniPathway"/>
</dbReference>
<dbReference type="CDD" id="cd02509">
    <property type="entry name" value="GDP-M1P_Guanylyltransferase"/>
    <property type="match status" value="1"/>
</dbReference>
<comment type="similarity">
    <text evidence="2 9">Belongs to the mannose-6-phosphate isomerase type 2 family.</text>
</comment>
<gene>
    <name evidence="13" type="ORF">FN961_19725</name>
</gene>
<dbReference type="EMBL" id="VKGK01000030">
    <property type="protein sequence ID" value="TRY12588.1"/>
    <property type="molecule type" value="Genomic_DNA"/>
</dbReference>
<dbReference type="GO" id="GO:0005525">
    <property type="term" value="F:GTP binding"/>
    <property type="evidence" value="ECO:0007669"/>
    <property type="project" value="UniProtKB-KW"/>
</dbReference>
<protein>
    <recommendedName>
        <fullName evidence="3">mannose-1-phosphate guanylyltransferase</fullName>
        <ecNumber evidence="3">2.7.7.13</ecNumber>
    </recommendedName>
</protein>
<dbReference type="InterPro" id="IPR014710">
    <property type="entry name" value="RmlC-like_jellyroll"/>
</dbReference>
<dbReference type="CDD" id="cd02213">
    <property type="entry name" value="cupin_PMI_typeII_C"/>
    <property type="match status" value="1"/>
</dbReference>
<evidence type="ECO:0000256" key="1">
    <source>
        <dbReference type="ARBA" id="ARBA00004823"/>
    </source>
</evidence>
<dbReference type="AlphaFoldDB" id="A0A553JJL0"/>
<evidence type="ECO:0000259" key="12">
    <source>
        <dbReference type="Pfam" id="PF22640"/>
    </source>
</evidence>
<keyword evidence="5 13" id="KW-0548">Nucleotidyltransferase</keyword>
<feature type="domain" description="Nucleotidyl transferase" evidence="10">
    <location>
        <begin position="18"/>
        <end position="313"/>
    </location>
</feature>
<keyword evidence="14" id="KW-1185">Reference proteome</keyword>
<dbReference type="PANTHER" id="PTHR46390:SF1">
    <property type="entry name" value="MANNOSE-1-PHOSPHATE GUANYLYLTRANSFERASE"/>
    <property type="match status" value="1"/>
</dbReference>
<evidence type="ECO:0000256" key="6">
    <source>
        <dbReference type="ARBA" id="ARBA00022741"/>
    </source>
</evidence>
<dbReference type="EC" id="2.7.7.13" evidence="3"/>
<evidence type="ECO:0000256" key="3">
    <source>
        <dbReference type="ARBA" id="ARBA00012387"/>
    </source>
</evidence>
<dbReference type="GO" id="GO:0004475">
    <property type="term" value="F:mannose-1-phosphate guanylyltransferase (GTP) activity"/>
    <property type="evidence" value="ECO:0007669"/>
    <property type="project" value="UniProtKB-EC"/>
</dbReference>
<comment type="catalytic activity">
    <reaction evidence="8">
        <text>alpha-D-mannose 1-phosphate + GTP + H(+) = GDP-alpha-D-mannose + diphosphate</text>
        <dbReference type="Rhea" id="RHEA:15229"/>
        <dbReference type="ChEBI" id="CHEBI:15378"/>
        <dbReference type="ChEBI" id="CHEBI:33019"/>
        <dbReference type="ChEBI" id="CHEBI:37565"/>
        <dbReference type="ChEBI" id="CHEBI:57527"/>
        <dbReference type="ChEBI" id="CHEBI:58409"/>
        <dbReference type="EC" id="2.7.7.13"/>
    </reaction>
</comment>
<evidence type="ECO:0000256" key="7">
    <source>
        <dbReference type="ARBA" id="ARBA00023134"/>
    </source>
</evidence>
<dbReference type="InterPro" id="IPR049577">
    <property type="entry name" value="GMPP_N"/>
</dbReference>
<dbReference type="Gene3D" id="2.60.120.10">
    <property type="entry name" value="Jelly Rolls"/>
    <property type="match status" value="1"/>
</dbReference>
<evidence type="ECO:0000256" key="9">
    <source>
        <dbReference type="RuleBase" id="RU004190"/>
    </source>
</evidence>
<dbReference type="Gene3D" id="3.90.550.10">
    <property type="entry name" value="Spore Coat Polysaccharide Biosynthesis Protein SpsA, Chain A"/>
    <property type="match status" value="1"/>
</dbReference>
<dbReference type="Proteomes" id="UP000318126">
    <property type="component" value="Unassembled WGS sequence"/>
</dbReference>
<organism evidence="13 14">
    <name type="scientific">Shewanella hanedai</name>
    <name type="common">Alteromonas hanedai</name>
    <dbReference type="NCBI Taxonomy" id="25"/>
    <lineage>
        <taxon>Bacteria</taxon>
        <taxon>Pseudomonadati</taxon>
        <taxon>Pseudomonadota</taxon>
        <taxon>Gammaproteobacteria</taxon>
        <taxon>Alteromonadales</taxon>
        <taxon>Shewanellaceae</taxon>
        <taxon>Shewanella</taxon>
    </lineage>
</organism>
<evidence type="ECO:0000259" key="10">
    <source>
        <dbReference type="Pfam" id="PF00483"/>
    </source>
</evidence>
<dbReference type="InterPro" id="IPR005835">
    <property type="entry name" value="NTP_transferase_dom"/>
</dbReference>
<feature type="domain" description="Mannose-6-phosphate isomerase type II C-terminal" evidence="11">
    <location>
        <begin position="378"/>
        <end position="492"/>
    </location>
</feature>
<name>A0A553JJL0_SHEHA</name>
<keyword evidence="13" id="KW-0413">Isomerase</keyword>
<evidence type="ECO:0000256" key="2">
    <source>
        <dbReference type="ARBA" id="ARBA00006115"/>
    </source>
</evidence>
<proteinExistence type="inferred from homology"/>
<feature type="domain" description="MannoseP isomerase/GMP-like beta-helix" evidence="12">
    <location>
        <begin position="321"/>
        <end position="374"/>
    </location>
</feature>
<reference evidence="14" key="1">
    <citation type="submission" date="2019-07" db="EMBL/GenBank/DDBJ databases">
        <title>Shewanella sp. YLB-08 draft genomic sequence.</title>
        <authorList>
            <person name="Yu L."/>
        </authorList>
    </citation>
    <scope>NUCLEOTIDE SEQUENCE [LARGE SCALE GENOMIC DNA]</scope>
    <source>
        <strain evidence="14">JCM 20706</strain>
    </source>
</reference>
<evidence type="ECO:0000256" key="5">
    <source>
        <dbReference type="ARBA" id="ARBA00022695"/>
    </source>
</evidence>
<dbReference type="GO" id="GO:0000271">
    <property type="term" value="P:polysaccharide biosynthetic process"/>
    <property type="evidence" value="ECO:0007669"/>
    <property type="project" value="InterPro"/>
</dbReference>
<dbReference type="SUPFAM" id="SSF51182">
    <property type="entry name" value="RmlC-like cupins"/>
    <property type="match status" value="1"/>
</dbReference>
<dbReference type="InterPro" id="IPR054566">
    <property type="entry name" value="ManC/GMP-like_b-helix"/>
</dbReference>
<accession>A0A553JJL0</accession>
<dbReference type="Pfam" id="PF00483">
    <property type="entry name" value="NTP_transferase"/>
    <property type="match status" value="1"/>
</dbReference>
<dbReference type="SUPFAM" id="SSF53448">
    <property type="entry name" value="Nucleotide-diphospho-sugar transferases"/>
    <property type="match status" value="1"/>
</dbReference>
<dbReference type="InterPro" id="IPR029044">
    <property type="entry name" value="Nucleotide-diphossugar_trans"/>
</dbReference>
<dbReference type="FunFam" id="3.90.550.10:FF:000046">
    <property type="entry name" value="Mannose-1-phosphate guanylyltransferase (GDP)"/>
    <property type="match status" value="1"/>
</dbReference>
<evidence type="ECO:0000256" key="8">
    <source>
        <dbReference type="ARBA" id="ARBA00047343"/>
    </source>
</evidence>
<dbReference type="Pfam" id="PF22640">
    <property type="entry name" value="ManC_GMP_beta-helix"/>
    <property type="match status" value="1"/>
</dbReference>
<sequence>MNGQPTSLQKLNDKLILPIIIAGGSGTRLWPLSRQCFPKQFLTLDGDHSMLQTTMQRLAGIAHQPPMVLCNEEHRFAVAEQLRANQLPHSGIMLEPVSRNTAPAIALAAFHAIKNGQDPVLLVLAADHVIRDEVSFCQTVLSANAFAQAGKLVTFGIVPTSPQTGYGYIKRGNAFAQTTDLEASSAGFIIDKFVEKPDIDTAQAYLESGEYYWNSGIFMFKASVYLTELHRHRPDIYSACEQALACPLMDLDFTRIDKHAFIDCPAESIDYAVMEPLCNTVSPNDKAIVVPMDCGWSDVGTWSALWEASSKDTHGNAMRGDVIAHRTKNSYIYAQDKLVTTLGLENMVVVETKDAILIAKQSEVQHVKAIVEQLDAEQRPELKQHKQVYRPWGKYDALDNGERFLVKRISVNPGEKLSLQMHHHRAEHWIVVSGIAKVTKGDEELLLNENQSTYIPVGMVHALENPGKQPLELIEIQSGDYLGEDDIVRFKDKYGRD</sequence>
<dbReference type="UniPathway" id="UPA00126">
    <property type="reaction ID" value="UER00930"/>
</dbReference>
<dbReference type="NCBIfam" id="TIGR01479">
    <property type="entry name" value="GMP_PMI"/>
    <property type="match status" value="1"/>
</dbReference>
<evidence type="ECO:0000313" key="13">
    <source>
        <dbReference type="EMBL" id="TRY12588.1"/>
    </source>
</evidence>
<comment type="pathway">
    <text evidence="1">Nucleotide-sugar biosynthesis; GDP-alpha-D-mannose biosynthesis; GDP-alpha-D-mannose from alpha-D-mannose 1-phosphate (GTP route): step 1/1.</text>
</comment>
<dbReference type="Pfam" id="PF01050">
    <property type="entry name" value="MannoseP_isomer"/>
    <property type="match status" value="1"/>
</dbReference>
<dbReference type="GO" id="GO:0016853">
    <property type="term" value="F:isomerase activity"/>
    <property type="evidence" value="ECO:0007669"/>
    <property type="project" value="UniProtKB-KW"/>
</dbReference>
<evidence type="ECO:0000259" key="11">
    <source>
        <dbReference type="Pfam" id="PF01050"/>
    </source>
</evidence>
<dbReference type="OrthoDB" id="9806359at2"/>